<organism evidence="1">
    <name type="scientific">marine sediment metagenome</name>
    <dbReference type="NCBI Taxonomy" id="412755"/>
    <lineage>
        <taxon>unclassified sequences</taxon>
        <taxon>metagenomes</taxon>
        <taxon>ecological metagenomes</taxon>
    </lineage>
</organism>
<comment type="caution">
    <text evidence="1">The sequence shown here is derived from an EMBL/GenBank/DDBJ whole genome shotgun (WGS) entry which is preliminary data.</text>
</comment>
<accession>A0A0F8YCV7</accession>
<gene>
    <name evidence="1" type="ORF">LCGC14_2835720</name>
</gene>
<dbReference type="EMBL" id="LAZR01054128">
    <property type="protein sequence ID" value="KKK79218.1"/>
    <property type="molecule type" value="Genomic_DNA"/>
</dbReference>
<protein>
    <submittedName>
        <fullName evidence="1">Uncharacterized protein</fullName>
    </submittedName>
</protein>
<sequence length="73" mass="8591">MANSLDDQAQTRLALASLFVALVQTLGEQDKSFPSRFEKNVERIYREMEDYESEPIQTMETLRWAHELIRQKS</sequence>
<name>A0A0F8YCV7_9ZZZZ</name>
<dbReference type="AlphaFoldDB" id="A0A0F8YCV7"/>
<evidence type="ECO:0000313" key="1">
    <source>
        <dbReference type="EMBL" id="KKK79218.1"/>
    </source>
</evidence>
<reference evidence="1" key="1">
    <citation type="journal article" date="2015" name="Nature">
        <title>Complex archaea that bridge the gap between prokaryotes and eukaryotes.</title>
        <authorList>
            <person name="Spang A."/>
            <person name="Saw J.H."/>
            <person name="Jorgensen S.L."/>
            <person name="Zaremba-Niedzwiedzka K."/>
            <person name="Martijn J."/>
            <person name="Lind A.E."/>
            <person name="van Eijk R."/>
            <person name="Schleper C."/>
            <person name="Guy L."/>
            <person name="Ettema T.J."/>
        </authorList>
    </citation>
    <scope>NUCLEOTIDE SEQUENCE</scope>
</reference>
<proteinExistence type="predicted"/>